<evidence type="ECO:0008006" key="3">
    <source>
        <dbReference type="Google" id="ProtNLM"/>
    </source>
</evidence>
<proteinExistence type="predicted"/>
<gene>
    <name evidence="1" type="ORF">SAMN05216277_101359</name>
</gene>
<protein>
    <recommendedName>
        <fullName evidence="3">DUF2071 domain-containing protein</fullName>
    </recommendedName>
</protein>
<dbReference type="AlphaFoldDB" id="A0A1I5MPY0"/>
<evidence type="ECO:0000313" key="2">
    <source>
        <dbReference type="Proteomes" id="UP000183769"/>
    </source>
</evidence>
<evidence type="ECO:0000313" key="1">
    <source>
        <dbReference type="EMBL" id="SFP11652.1"/>
    </source>
</evidence>
<organism evidence="1 2">
    <name type="scientific">Halolamina pelagica</name>
    <dbReference type="NCBI Taxonomy" id="699431"/>
    <lineage>
        <taxon>Archaea</taxon>
        <taxon>Methanobacteriati</taxon>
        <taxon>Methanobacteriota</taxon>
        <taxon>Stenosarchaea group</taxon>
        <taxon>Halobacteria</taxon>
        <taxon>Halobacteriales</taxon>
        <taxon>Haloferacaceae</taxon>
    </lineage>
</organism>
<keyword evidence="2" id="KW-1185">Reference proteome</keyword>
<accession>A0A1I5MPY0</accession>
<dbReference type="InterPro" id="IPR018644">
    <property type="entry name" value="DUF2071"/>
</dbReference>
<dbReference type="SUPFAM" id="SSF160104">
    <property type="entry name" value="Acetoacetate decarboxylase-like"/>
    <property type="match status" value="1"/>
</dbReference>
<dbReference type="EMBL" id="FOXI01000001">
    <property type="protein sequence ID" value="SFP11652.1"/>
    <property type="molecule type" value="Genomic_DNA"/>
</dbReference>
<reference evidence="2" key="1">
    <citation type="submission" date="2016-10" db="EMBL/GenBank/DDBJ databases">
        <authorList>
            <person name="Varghese N."/>
            <person name="Submissions S."/>
        </authorList>
    </citation>
    <scope>NUCLEOTIDE SEQUENCE [LARGE SCALE GENOMIC DNA]</scope>
    <source>
        <strain evidence="2">CGMCC 1.10329</strain>
    </source>
</reference>
<dbReference type="Pfam" id="PF09844">
    <property type="entry name" value="DUF2071"/>
    <property type="match status" value="1"/>
</dbReference>
<name>A0A1I5MPY0_9EURY</name>
<dbReference type="RefSeq" id="WP_074874986.1">
    <property type="nucleotide sequence ID" value="NZ_FOXI01000001.1"/>
</dbReference>
<dbReference type="Proteomes" id="UP000183769">
    <property type="component" value="Unassembled WGS sequence"/>
</dbReference>
<dbReference type="OrthoDB" id="233478at2157"/>
<sequence length="249" mass="28062">MERRYVSMAWRDALFAHWPVDAAVVEDRLPPGLTVRTHDDSAWLGIVAFVMEDIRPRGVPGALGFTFGEVNLRTYVEGPDGGEGIYFFNLDAADRISVRIARQFYRLPYYRAHMEIDRHGAYPGETGPHERRVDFVSHRAHAGEPDAYFDAGYGPDGDRSLPETGSLERFLVENYRFYLAEGDVAGNATDSGLFYGDVEHLPWGVYEADLDLRSTNLFEVNGFERPDTDPLAHYSPGVAVDADRVRRVD</sequence>
<dbReference type="PANTHER" id="PTHR39186:SF1">
    <property type="entry name" value="DUF2071 DOMAIN-CONTAINING PROTEIN"/>
    <property type="match status" value="1"/>
</dbReference>
<dbReference type="InterPro" id="IPR023375">
    <property type="entry name" value="ADC_dom_sf"/>
</dbReference>
<dbReference type="PANTHER" id="PTHR39186">
    <property type="entry name" value="DUF2071 FAMILY PROTEIN"/>
    <property type="match status" value="1"/>
</dbReference>